<dbReference type="GO" id="GO:0005507">
    <property type="term" value="F:copper ion binding"/>
    <property type="evidence" value="ECO:0007669"/>
    <property type="project" value="InterPro"/>
</dbReference>
<keyword evidence="2" id="KW-0560">Oxidoreductase</keyword>
<protein>
    <submittedName>
        <fullName evidence="11">DBH-like monooxygenase protein 1</fullName>
    </submittedName>
</protein>
<feature type="domain" description="Temptin Cys/Cys disulfide" evidence="10">
    <location>
        <begin position="21"/>
        <end position="118"/>
    </location>
</feature>
<keyword evidence="6" id="KW-0325">Glycoprotein</keyword>
<evidence type="ECO:0000256" key="6">
    <source>
        <dbReference type="ARBA" id="ARBA00023180"/>
    </source>
</evidence>
<dbReference type="Gene3D" id="2.60.120.310">
    <property type="entry name" value="Copper type II, ascorbate-dependent monooxygenase, N-terminal domain"/>
    <property type="match status" value="1"/>
</dbReference>
<dbReference type="AlphaFoldDB" id="A0AAD8BSY0"/>
<dbReference type="InterPro" id="IPR000323">
    <property type="entry name" value="Cu2_ascorb_mOase_N"/>
</dbReference>
<keyword evidence="3" id="KW-0186">Copper</keyword>
<evidence type="ECO:0000313" key="12">
    <source>
        <dbReference type="Proteomes" id="UP001233172"/>
    </source>
</evidence>
<dbReference type="InterPro" id="IPR036939">
    <property type="entry name" value="Cu2_ascorb_mOase_N_sf"/>
</dbReference>
<dbReference type="InterPro" id="IPR014784">
    <property type="entry name" value="Cu2_ascorb_mOase-like_C"/>
</dbReference>
<gene>
    <name evidence="11" type="ORF">Bpfe_010613</name>
</gene>
<dbReference type="InterPro" id="IPR020611">
    <property type="entry name" value="Cu2_ascorb_mOase_CS-1"/>
</dbReference>
<keyword evidence="5" id="KW-1015">Disulfide bond</keyword>
<reference evidence="11" key="2">
    <citation type="submission" date="2023-04" db="EMBL/GenBank/DDBJ databases">
        <authorList>
            <person name="Bu L."/>
            <person name="Lu L."/>
            <person name="Laidemitt M.R."/>
            <person name="Zhang S.M."/>
            <person name="Mutuku M."/>
            <person name="Mkoji G."/>
            <person name="Steinauer M."/>
            <person name="Loker E.S."/>
        </authorList>
    </citation>
    <scope>NUCLEOTIDE SEQUENCE</scope>
    <source>
        <strain evidence="11">KasaAsao</strain>
        <tissue evidence="11">Whole Snail</tissue>
    </source>
</reference>
<evidence type="ECO:0000313" key="11">
    <source>
        <dbReference type="EMBL" id="KAK0060085.1"/>
    </source>
</evidence>
<evidence type="ECO:0000256" key="2">
    <source>
        <dbReference type="ARBA" id="ARBA00023002"/>
    </source>
</evidence>
<dbReference type="Pfam" id="PF03712">
    <property type="entry name" value="Cu2_monoox_C"/>
    <property type="match status" value="1"/>
</dbReference>
<dbReference type="InterPro" id="IPR057626">
    <property type="entry name" value="S-S_Temptin"/>
</dbReference>
<dbReference type="Proteomes" id="UP001233172">
    <property type="component" value="Unassembled WGS sequence"/>
</dbReference>
<dbReference type="Gene3D" id="2.60.120.230">
    <property type="match status" value="1"/>
</dbReference>
<keyword evidence="7" id="KW-0732">Signal</keyword>
<evidence type="ECO:0000256" key="3">
    <source>
        <dbReference type="ARBA" id="ARBA00023008"/>
    </source>
</evidence>
<evidence type="ECO:0000259" key="9">
    <source>
        <dbReference type="Pfam" id="PF03712"/>
    </source>
</evidence>
<name>A0AAD8BSY0_BIOPF</name>
<reference evidence="11" key="1">
    <citation type="journal article" date="2023" name="PLoS Negl. Trop. Dis.">
        <title>A genome sequence for Biomphalaria pfeifferi, the major vector snail for the human-infecting parasite Schistosoma mansoni.</title>
        <authorList>
            <person name="Bu L."/>
            <person name="Lu L."/>
            <person name="Laidemitt M.R."/>
            <person name="Zhang S.M."/>
            <person name="Mutuku M."/>
            <person name="Mkoji G."/>
            <person name="Steinauer M."/>
            <person name="Loker E.S."/>
        </authorList>
    </citation>
    <scope>NUCLEOTIDE SEQUENCE</scope>
    <source>
        <strain evidence="11">KasaAsao</strain>
    </source>
</reference>
<evidence type="ECO:0000259" key="8">
    <source>
        <dbReference type="Pfam" id="PF01082"/>
    </source>
</evidence>
<feature type="domain" description="Copper type II ascorbate-dependent monooxygenase N-terminal" evidence="8">
    <location>
        <begin position="175"/>
        <end position="287"/>
    </location>
</feature>
<accession>A0AAD8BSY0</accession>
<keyword evidence="4 11" id="KW-0503">Monooxygenase</keyword>
<feature type="signal peptide" evidence="7">
    <location>
        <begin position="1"/>
        <end position="22"/>
    </location>
</feature>
<dbReference type="PROSITE" id="PS00084">
    <property type="entry name" value="CU2_MONOOXYGENASE_1"/>
    <property type="match status" value="1"/>
</dbReference>
<keyword evidence="1" id="KW-0479">Metal-binding</keyword>
<evidence type="ECO:0000256" key="5">
    <source>
        <dbReference type="ARBA" id="ARBA00023157"/>
    </source>
</evidence>
<dbReference type="PANTHER" id="PTHR10157:SF23">
    <property type="entry name" value="MOXD1 HOMOLOG 1"/>
    <property type="match status" value="1"/>
</dbReference>
<dbReference type="GO" id="GO:0004500">
    <property type="term" value="F:dopamine beta-monooxygenase activity"/>
    <property type="evidence" value="ECO:0007669"/>
    <property type="project" value="InterPro"/>
</dbReference>
<dbReference type="InterPro" id="IPR000945">
    <property type="entry name" value="DBH-like"/>
</dbReference>
<comment type="caution">
    <text evidence="11">The sequence shown here is derived from an EMBL/GenBank/DDBJ whole genome shotgun (WGS) entry which is preliminary data.</text>
</comment>
<organism evidence="11 12">
    <name type="scientific">Biomphalaria pfeifferi</name>
    <name type="common">Bloodfluke planorb</name>
    <name type="synonym">Freshwater snail</name>
    <dbReference type="NCBI Taxonomy" id="112525"/>
    <lineage>
        <taxon>Eukaryota</taxon>
        <taxon>Metazoa</taxon>
        <taxon>Spiralia</taxon>
        <taxon>Lophotrochozoa</taxon>
        <taxon>Mollusca</taxon>
        <taxon>Gastropoda</taxon>
        <taxon>Heterobranchia</taxon>
        <taxon>Euthyneura</taxon>
        <taxon>Panpulmonata</taxon>
        <taxon>Hygrophila</taxon>
        <taxon>Lymnaeoidea</taxon>
        <taxon>Planorbidae</taxon>
        <taxon>Biomphalaria</taxon>
    </lineage>
</organism>
<sequence>MQERKNTLRVVTLLYVLGAASSYKMYQLNIPNGNIIPHPCKENTHWAGVGHFLDTGAGYTNPFGEDFSKEGHAWTTNLCMKDSDGDGRTNGQELGDPDCLWKKNSTASRVTGLSHPGVCEPLNSTKCLGRNVTHPKYRTQDQWMVDVCKTETFTCPALTEPDFKEITLRLPSGSKVPAKETTYICQMFNLENMTSPGDYHMVAVEPILDNTNVIHHMVLFGCSDNTPVVSDQFECGMVASDQCQKSLSIWTVGLKGDCYHPNIGIRLGTAGYKKLAIQLHWNNPDKRSTWTDSSGMKLYYTANRRPYDAGMFTTGLQHFVLPPRKQTIVLKSTCSSTCTKSFMKGPIYVTMAWNHMHYAGVRMSIEIIRDHARLLHLTNEETYNYDSPQVSFFNDKPVELLPGDELTTTCEFNTLKRDKSTLFGEATNEEMCFGFLTFYPLENLSEDSCLGSGPDVMYCDSNTYRGCADLFNNYTNFNTTKLYTDLTQNCILVGPCLEECKEVILLHKKENPCLRDEIFEFIKQQMWRYDPVGSLLINLFASCEIEVYKSLNQIKSSQAKGRNSAPKFINGVNTVIPILVFFSFQ</sequence>
<dbReference type="SUPFAM" id="SSF49742">
    <property type="entry name" value="PHM/PNGase F"/>
    <property type="match status" value="2"/>
</dbReference>
<keyword evidence="12" id="KW-1185">Reference proteome</keyword>
<dbReference type="EMBL" id="JASAOG010000038">
    <property type="protein sequence ID" value="KAK0060085.1"/>
    <property type="molecule type" value="Genomic_DNA"/>
</dbReference>
<proteinExistence type="predicted"/>
<feature type="domain" description="Copper type II ascorbate-dependent monooxygenase C-terminal" evidence="9">
    <location>
        <begin position="307"/>
        <end position="458"/>
    </location>
</feature>
<evidence type="ECO:0000256" key="1">
    <source>
        <dbReference type="ARBA" id="ARBA00022723"/>
    </source>
</evidence>
<dbReference type="Pfam" id="PF24784">
    <property type="entry name" value="Temptin_C"/>
    <property type="match status" value="1"/>
</dbReference>
<evidence type="ECO:0000256" key="4">
    <source>
        <dbReference type="ARBA" id="ARBA00023033"/>
    </source>
</evidence>
<evidence type="ECO:0000259" key="10">
    <source>
        <dbReference type="Pfam" id="PF24784"/>
    </source>
</evidence>
<feature type="chain" id="PRO_5042051469" evidence="7">
    <location>
        <begin position="23"/>
        <end position="585"/>
    </location>
</feature>
<dbReference type="PANTHER" id="PTHR10157">
    <property type="entry name" value="DOPAMINE BETA HYDROXYLASE RELATED"/>
    <property type="match status" value="1"/>
</dbReference>
<dbReference type="InterPro" id="IPR008977">
    <property type="entry name" value="PHM/PNGase_F_dom_sf"/>
</dbReference>
<dbReference type="Pfam" id="PF01082">
    <property type="entry name" value="Cu2_monooxygen"/>
    <property type="match status" value="1"/>
</dbReference>
<evidence type="ECO:0000256" key="7">
    <source>
        <dbReference type="SAM" id="SignalP"/>
    </source>
</evidence>
<dbReference type="InterPro" id="IPR024548">
    <property type="entry name" value="Cu2_monoox_C"/>
</dbReference>